<dbReference type="InterPro" id="IPR036910">
    <property type="entry name" value="HMG_box_dom_sf"/>
</dbReference>
<dbReference type="AlphaFoldDB" id="A0AAF0EC77"/>
<organism evidence="6 7">
    <name type="scientific">Malassezia equina</name>
    <dbReference type="NCBI Taxonomy" id="1381935"/>
    <lineage>
        <taxon>Eukaryota</taxon>
        <taxon>Fungi</taxon>
        <taxon>Dikarya</taxon>
        <taxon>Basidiomycota</taxon>
        <taxon>Ustilaginomycotina</taxon>
        <taxon>Malasseziomycetes</taxon>
        <taxon>Malasseziales</taxon>
        <taxon>Malasseziaceae</taxon>
        <taxon>Malassezia</taxon>
    </lineage>
</organism>
<dbReference type="EMBL" id="CP119901">
    <property type="protein sequence ID" value="WFD22474.1"/>
    <property type="molecule type" value="Genomic_DNA"/>
</dbReference>
<dbReference type="PANTHER" id="PTHR48112">
    <property type="entry name" value="HIGH MOBILITY GROUP PROTEIN DSP1"/>
    <property type="match status" value="1"/>
</dbReference>
<feature type="domain" description="HMG box" evidence="4">
    <location>
        <begin position="252"/>
        <end position="324"/>
    </location>
</feature>
<evidence type="ECO:0000256" key="2">
    <source>
        <dbReference type="PROSITE-ProRule" id="PRU00267"/>
    </source>
</evidence>
<dbReference type="Gene3D" id="1.10.10.1210">
    <property type="entry name" value="MAGE homology domain, winged helix WH2 motif"/>
    <property type="match status" value="1"/>
</dbReference>
<dbReference type="SMART" id="SM00398">
    <property type="entry name" value="HMG"/>
    <property type="match status" value="2"/>
</dbReference>
<dbReference type="InterPro" id="IPR002190">
    <property type="entry name" value="MHD_dom"/>
</dbReference>
<dbReference type="SUPFAM" id="SSF47095">
    <property type="entry name" value="HMG-box"/>
    <property type="match status" value="2"/>
</dbReference>
<dbReference type="Proteomes" id="UP001214415">
    <property type="component" value="Chromosome 2"/>
</dbReference>
<proteinExistence type="predicted"/>
<evidence type="ECO:0000313" key="6">
    <source>
        <dbReference type="EMBL" id="WFD22474.1"/>
    </source>
</evidence>
<feature type="chain" id="PRO_5042263877" description="HMG box domain-containing protein" evidence="3">
    <location>
        <begin position="19"/>
        <end position="349"/>
    </location>
</feature>
<reference evidence="6" key="1">
    <citation type="submission" date="2023-03" db="EMBL/GenBank/DDBJ databases">
        <title>Mating type loci evolution in Malassezia.</title>
        <authorList>
            <person name="Coelho M.A."/>
        </authorList>
    </citation>
    <scope>NUCLEOTIDE SEQUENCE</scope>
    <source>
        <strain evidence="6">CBS 12830</strain>
    </source>
</reference>
<dbReference type="PANTHER" id="PTHR48112:SF22">
    <property type="entry name" value="MITOCHONDRIAL TRANSCRIPTION FACTOR A, ISOFORM B"/>
    <property type="match status" value="1"/>
</dbReference>
<keyword evidence="3" id="KW-0732">Signal</keyword>
<keyword evidence="2" id="KW-0539">Nucleus</keyword>
<dbReference type="Pfam" id="PF01454">
    <property type="entry name" value="MAGE"/>
    <property type="match status" value="1"/>
</dbReference>
<keyword evidence="1 2" id="KW-0238">DNA-binding</keyword>
<protein>
    <recommendedName>
        <fullName evidence="8">HMG box domain-containing protein</fullName>
    </recommendedName>
</protein>
<evidence type="ECO:0000259" key="4">
    <source>
        <dbReference type="PROSITE" id="PS50118"/>
    </source>
</evidence>
<feature type="DNA-binding region" description="HMG box" evidence="2">
    <location>
        <begin position="252"/>
        <end position="324"/>
    </location>
</feature>
<sequence>MGLLFILLCLILLSGRQASEGSHLTQDGSLEVRRNPQESTLETFFTQMQRQGYLEKVRVLSDGSSPSHEWRWGARAEVEIGEKAIASFIVDLYGDGAKSETEGVTRSTRSTGVTFIVGNLPSLLSWSTWEYTLSDQDAQLRSQLKPPKQYPSAWQMYFNEELQRIKAETPTARLNVAVLAKEAGQRYAKMSDEKKKEYIQRSNDAKEKYERDLAIWQSTLTPEDIRQENLFRSAQRRLGKSRRGNMRDPNAPKKPLTAYFLYLKSLRADTVSLKEILQGEHETTKQSVLAAARWRTLSDKEKQPFIDQAKQQKLEYERRRREYEQGMRQSDFIPRTDLLTFMTGDSTPE</sequence>
<evidence type="ECO:0008006" key="8">
    <source>
        <dbReference type="Google" id="ProtNLM"/>
    </source>
</evidence>
<dbReference type="InterPro" id="IPR041899">
    <property type="entry name" value="MAGE_WH2"/>
</dbReference>
<feature type="signal peptide" evidence="3">
    <location>
        <begin position="1"/>
        <end position="18"/>
    </location>
</feature>
<dbReference type="GO" id="GO:0005634">
    <property type="term" value="C:nucleus"/>
    <property type="evidence" value="ECO:0007669"/>
    <property type="project" value="UniProtKB-UniRule"/>
</dbReference>
<feature type="domain" description="MAGE" evidence="5">
    <location>
        <begin position="1"/>
        <end position="94"/>
    </location>
</feature>
<gene>
    <name evidence="6" type="ORF">MEQU1_001146</name>
</gene>
<keyword evidence="7" id="KW-1185">Reference proteome</keyword>
<feature type="DNA-binding region" description="HMG box" evidence="2">
    <location>
        <begin position="147"/>
        <end position="217"/>
    </location>
</feature>
<dbReference type="InterPro" id="IPR050342">
    <property type="entry name" value="HMGB"/>
</dbReference>
<dbReference type="GO" id="GO:0003677">
    <property type="term" value="F:DNA binding"/>
    <property type="evidence" value="ECO:0007669"/>
    <property type="project" value="UniProtKB-UniRule"/>
</dbReference>
<evidence type="ECO:0000259" key="5">
    <source>
        <dbReference type="PROSITE" id="PS50838"/>
    </source>
</evidence>
<evidence type="ECO:0000256" key="1">
    <source>
        <dbReference type="ARBA" id="ARBA00023125"/>
    </source>
</evidence>
<name>A0AAF0EC77_9BASI</name>
<dbReference type="InterPro" id="IPR009071">
    <property type="entry name" value="HMG_box_dom"/>
</dbReference>
<accession>A0AAF0EC77</accession>
<dbReference type="Gene3D" id="1.10.30.10">
    <property type="entry name" value="High mobility group box domain"/>
    <property type="match status" value="2"/>
</dbReference>
<evidence type="ECO:0000256" key="3">
    <source>
        <dbReference type="SAM" id="SignalP"/>
    </source>
</evidence>
<feature type="domain" description="HMG box" evidence="4">
    <location>
        <begin position="147"/>
        <end position="217"/>
    </location>
</feature>
<evidence type="ECO:0000313" key="7">
    <source>
        <dbReference type="Proteomes" id="UP001214415"/>
    </source>
</evidence>
<dbReference type="PROSITE" id="PS50118">
    <property type="entry name" value="HMG_BOX_2"/>
    <property type="match status" value="2"/>
</dbReference>
<dbReference type="PROSITE" id="PS50838">
    <property type="entry name" value="MAGE"/>
    <property type="match status" value="1"/>
</dbReference>
<dbReference type="Pfam" id="PF00505">
    <property type="entry name" value="HMG_box"/>
    <property type="match status" value="2"/>
</dbReference>